<gene>
    <name evidence="7" type="ORF">D5H75_13800</name>
</gene>
<proteinExistence type="inferred from homology"/>
<dbReference type="SUPFAM" id="SSF88946">
    <property type="entry name" value="Sigma2 domain of RNA polymerase sigma factors"/>
    <property type="match status" value="1"/>
</dbReference>
<dbReference type="InterPro" id="IPR014284">
    <property type="entry name" value="RNA_pol_sigma-70_dom"/>
</dbReference>
<dbReference type="AlphaFoldDB" id="A0A3A4AZB0"/>
<evidence type="ECO:0000259" key="5">
    <source>
        <dbReference type="Pfam" id="PF04542"/>
    </source>
</evidence>
<dbReference type="Pfam" id="PF08281">
    <property type="entry name" value="Sigma70_r4_2"/>
    <property type="match status" value="1"/>
</dbReference>
<dbReference type="SUPFAM" id="SSF88659">
    <property type="entry name" value="Sigma3 and sigma4 domains of RNA polymerase sigma factors"/>
    <property type="match status" value="1"/>
</dbReference>
<dbReference type="Gene3D" id="1.10.10.10">
    <property type="entry name" value="Winged helix-like DNA-binding domain superfamily/Winged helix DNA-binding domain"/>
    <property type="match status" value="1"/>
</dbReference>
<dbReference type="InterPro" id="IPR039425">
    <property type="entry name" value="RNA_pol_sigma-70-like"/>
</dbReference>
<dbReference type="NCBIfam" id="TIGR02937">
    <property type="entry name" value="sigma70-ECF"/>
    <property type="match status" value="1"/>
</dbReference>
<evidence type="ECO:0000313" key="8">
    <source>
        <dbReference type="Proteomes" id="UP000265768"/>
    </source>
</evidence>
<dbReference type="GO" id="GO:0006352">
    <property type="term" value="P:DNA-templated transcription initiation"/>
    <property type="evidence" value="ECO:0007669"/>
    <property type="project" value="InterPro"/>
</dbReference>
<feature type="domain" description="RNA polymerase sigma factor 70 region 4 type 2" evidence="6">
    <location>
        <begin position="105"/>
        <end position="156"/>
    </location>
</feature>
<keyword evidence="4" id="KW-0804">Transcription</keyword>
<reference evidence="7 8" key="1">
    <citation type="submission" date="2018-09" db="EMBL/GenBank/DDBJ databases">
        <title>YIM 75507 draft genome.</title>
        <authorList>
            <person name="Tang S."/>
            <person name="Feng Y."/>
        </authorList>
    </citation>
    <scope>NUCLEOTIDE SEQUENCE [LARGE SCALE GENOMIC DNA]</scope>
    <source>
        <strain evidence="7 8">YIM 75507</strain>
    </source>
</reference>
<keyword evidence="3" id="KW-0731">Sigma factor</keyword>
<dbReference type="InterPro" id="IPR013325">
    <property type="entry name" value="RNA_pol_sigma_r2"/>
</dbReference>
<evidence type="ECO:0000256" key="1">
    <source>
        <dbReference type="ARBA" id="ARBA00010641"/>
    </source>
</evidence>
<feature type="domain" description="RNA polymerase sigma-70 region 2" evidence="5">
    <location>
        <begin position="2"/>
        <end position="74"/>
    </location>
</feature>
<protein>
    <submittedName>
        <fullName evidence="7">Sigma-70 family RNA polymerase sigma factor</fullName>
    </submittedName>
</protein>
<name>A0A3A4AZB0_9ACTN</name>
<dbReference type="GO" id="GO:0016987">
    <property type="term" value="F:sigma factor activity"/>
    <property type="evidence" value="ECO:0007669"/>
    <property type="project" value="UniProtKB-KW"/>
</dbReference>
<dbReference type="Gene3D" id="1.10.1740.10">
    <property type="match status" value="1"/>
</dbReference>
<dbReference type="GO" id="GO:0003677">
    <property type="term" value="F:DNA binding"/>
    <property type="evidence" value="ECO:0007669"/>
    <property type="project" value="InterPro"/>
</dbReference>
<dbReference type="Proteomes" id="UP000265768">
    <property type="component" value="Unassembled WGS sequence"/>
</dbReference>
<dbReference type="InterPro" id="IPR007627">
    <property type="entry name" value="RNA_pol_sigma70_r2"/>
</dbReference>
<dbReference type="PANTHER" id="PTHR43133">
    <property type="entry name" value="RNA POLYMERASE ECF-TYPE SIGMA FACTO"/>
    <property type="match status" value="1"/>
</dbReference>
<dbReference type="EMBL" id="QZEY01000004">
    <property type="protein sequence ID" value="RJL32866.1"/>
    <property type="molecule type" value="Genomic_DNA"/>
</dbReference>
<dbReference type="OrthoDB" id="5518337at2"/>
<evidence type="ECO:0000256" key="4">
    <source>
        <dbReference type="ARBA" id="ARBA00023163"/>
    </source>
</evidence>
<dbReference type="InterPro" id="IPR013324">
    <property type="entry name" value="RNA_pol_sigma_r3/r4-like"/>
</dbReference>
<dbReference type="InterPro" id="IPR036388">
    <property type="entry name" value="WH-like_DNA-bd_sf"/>
</dbReference>
<dbReference type="Pfam" id="PF04542">
    <property type="entry name" value="Sigma70_r2"/>
    <property type="match status" value="1"/>
</dbReference>
<dbReference type="PANTHER" id="PTHR43133:SF25">
    <property type="entry name" value="RNA POLYMERASE SIGMA FACTOR RFAY-RELATED"/>
    <property type="match status" value="1"/>
</dbReference>
<evidence type="ECO:0000256" key="3">
    <source>
        <dbReference type="ARBA" id="ARBA00023082"/>
    </source>
</evidence>
<keyword evidence="2" id="KW-0805">Transcription regulation</keyword>
<comment type="similarity">
    <text evidence="1">Belongs to the sigma-70 factor family. ECF subfamily.</text>
</comment>
<comment type="caution">
    <text evidence="7">The sequence shown here is derived from an EMBL/GenBank/DDBJ whole genome shotgun (WGS) entry which is preliminary data.</text>
</comment>
<organism evidence="7 8">
    <name type="scientific">Bailinhaonella thermotolerans</name>
    <dbReference type="NCBI Taxonomy" id="1070861"/>
    <lineage>
        <taxon>Bacteria</taxon>
        <taxon>Bacillati</taxon>
        <taxon>Actinomycetota</taxon>
        <taxon>Actinomycetes</taxon>
        <taxon>Streptosporangiales</taxon>
        <taxon>Streptosporangiaceae</taxon>
        <taxon>Bailinhaonella</taxon>
    </lineage>
</organism>
<evidence type="ECO:0000259" key="6">
    <source>
        <dbReference type="Pfam" id="PF08281"/>
    </source>
</evidence>
<evidence type="ECO:0000313" key="7">
    <source>
        <dbReference type="EMBL" id="RJL32866.1"/>
    </source>
</evidence>
<dbReference type="InterPro" id="IPR013249">
    <property type="entry name" value="RNA_pol_sigma70_r4_t2"/>
</dbReference>
<sequence length="165" mass="18387">MLFEAYRGLVFSTALRLSGRWADAEDLTAEAFLRAFRALSGYDADRIGSLRPRAWVMTILMNLWRNQHRDGQRRPLLDLTGEDVEEVDPGESVEAAAERRETGDELAAMLRRLPDDQRACVVLRHVSGFAVSEIADVLGLPQGTVKSHVSRGLKRLRALTEGGAR</sequence>
<keyword evidence="8" id="KW-1185">Reference proteome</keyword>
<accession>A0A3A4AZB0</accession>
<evidence type="ECO:0000256" key="2">
    <source>
        <dbReference type="ARBA" id="ARBA00023015"/>
    </source>
</evidence>
<dbReference type="CDD" id="cd06171">
    <property type="entry name" value="Sigma70_r4"/>
    <property type="match status" value="1"/>
</dbReference>